<sequence length="353" mass="39734">MKKNGHQVAIIAPGDSVLFKKAKQNGLMVYPMSFKSLAGIGEYGRIKQIFAGEQPFVVNAHGKGDAKLALKAAQTMGVPCRIMSRHNGKRVKSTWPNKKIYKTLCHYIFTTSKDSAKHLKQTFSLSDMQIFSIPDGIIMPDATAPPNETPQTAARQKLANSLGLETDARFIGIFGKTARQSKQQLYKIADQLSRHFPSHHLVIAGIPENQNTMDKRFISLAHIPALPEGQDAFYQALDCCLYFPNSQNFYQGVPWEVIRAMACFCPVIGPDAPGIRDILIDNKTGRVFDPRQSESLPKIINWVLNTPQTIQTLVREAQSRVEKHYTMDAMGRDILRIYRLRQIKIDRKFQMSS</sequence>
<protein>
    <submittedName>
        <fullName evidence="4">Glycosyltransferase</fullName>
    </submittedName>
</protein>
<evidence type="ECO:0000313" key="3">
    <source>
        <dbReference type="EMBL" id="QBH15688.1"/>
    </source>
</evidence>
<name>A0A328F840_9BACT</name>
<dbReference type="Proteomes" id="UP000248798">
    <property type="component" value="Unassembled WGS sequence"/>
</dbReference>
<organism evidence="4 5">
    <name type="scientific">Desulfobacter hydrogenophilus</name>
    <dbReference type="NCBI Taxonomy" id="2291"/>
    <lineage>
        <taxon>Bacteria</taxon>
        <taxon>Pseudomonadati</taxon>
        <taxon>Thermodesulfobacteriota</taxon>
        <taxon>Desulfobacteria</taxon>
        <taxon>Desulfobacterales</taxon>
        <taxon>Desulfobacteraceae</taxon>
        <taxon>Desulfobacter</taxon>
    </lineage>
</organism>
<feature type="domain" description="Glycosyl transferase family 1" evidence="1">
    <location>
        <begin position="175"/>
        <end position="318"/>
    </location>
</feature>
<dbReference type="OrthoDB" id="9790710at2"/>
<evidence type="ECO:0000313" key="6">
    <source>
        <dbReference type="Proteomes" id="UP000293902"/>
    </source>
</evidence>
<dbReference type="AlphaFoldDB" id="A0A328F840"/>
<dbReference type="EMBL" id="CP036313">
    <property type="protein sequence ID" value="QBH15688.1"/>
    <property type="molecule type" value="Genomic_DNA"/>
</dbReference>
<evidence type="ECO:0000313" key="5">
    <source>
        <dbReference type="Proteomes" id="UP000248798"/>
    </source>
</evidence>
<gene>
    <name evidence="4" type="ORF">DO021_17270</name>
    <name evidence="3" type="ORF">EYB58_21955</name>
</gene>
<dbReference type="PANTHER" id="PTHR45947:SF3">
    <property type="entry name" value="SULFOQUINOVOSYL TRANSFERASE SQD2"/>
    <property type="match status" value="1"/>
</dbReference>
<accession>A0A328F840</accession>
<dbReference type="GO" id="GO:0016757">
    <property type="term" value="F:glycosyltransferase activity"/>
    <property type="evidence" value="ECO:0007669"/>
    <property type="project" value="InterPro"/>
</dbReference>
<dbReference type="InterPro" id="IPR001296">
    <property type="entry name" value="Glyco_trans_1"/>
</dbReference>
<dbReference type="Proteomes" id="UP000293902">
    <property type="component" value="Chromosome"/>
</dbReference>
<dbReference type="InterPro" id="IPR050194">
    <property type="entry name" value="Glycosyltransferase_grp1"/>
</dbReference>
<keyword evidence="4" id="KW-0808">Transferase</keyword>
<evidence type="ECO:0000259" key="1">
    <source>
        <dbReference type="Pfam" id="PF00534"/>
    </source>
</evidence>
<dbReference type="PANTHER" id="PTHR45947">
    <property type="entry name" value="SULFOQUINOVOSYL TRANSFERASE SQD2"/>
    <property type="match status" value="1"/>
</dbReference>
<dbReference type="Pfam" id="PF00534">
    <property type="entry name" value="Glycos_transf_1"/>
    <property type="match status" value="1"/>
</dbReference>
<proteinExistence type="predicted"/>
<reference evidence="3 6" key="2">
    <citation type="submission" date="2019-02" db="EMBL/GenBank/DDBJ databases">
        <title>Complete genome sequence of Desulfobacter hydrogenophilus AcRS1.</title>
        <authorList>
            <person name="Marietou A."/>
            <person name="Lund M.B."/>
            <person name="Marshall I.P.G."/>
            <person name="Schreiber L."/>
            <person name="Jorgensen B."/>
        </authorList>
    </citation>
    <scope>NUCLEOTIDE SEQUENCE [LARGE SCALE GENOMIC DNA]</scope>
    <source>
        <strain evidence="3 6">AcRS1</strain>
    </source>
</reference>
<feature type="domain" description="Glycosyltransferase subfamily 4-like N-terminal" evidence="2">
    <location>
        <begin position="2"/>
        <end position="137"/>
    </location>
</feature>
<dbReference type="Gene3D" id="3.40.50.2000">
    <property type="entry name" value="Glycogen Phosphorylase B"/>
    <property type="match status" value="2"/>
</dbReference>
<dbReference type="EMBL" id="QLNI01000038">
    <property type="protein sequence ID" value="RAM00808.1"/>
    <property type="molecule type" value="Genomic_DNA"/>
</dbReference>
<evidence type="ECO:0000313" key="4">
    <source>
        <dbReference type="EMBL" id="RAM00808.1"/>
    </source>
</evidence>
<reference evidence="4 5" key="1">
    <citation type="submission" date="2018-06" db="EMBL/GenBank/DDBJ databases">
        <title>Complete Genome Sequence of Desulfobacter hydrogenophilus (DSM3380).</title>
        <authorList>
            <person name="Marietou A."/>
            <person name="Schreiber L."/>
            <person name="Marshall I."/>
            <person name="Jorgensen B."/>
        </authorList>
    </citation>
    <scope>NUCLEOTIDE SEQUENCE [LARGE SCALE GENOMIC DNA]</scope>
    <source>
        <strain evidence="4 5">DSM 3380</strain>
    </source>
</reference>
<dbReference type="Pfam" id="PF13439">
    <property type="entry name" value="Glyco_transf_4"/>
    <property type="match status" value="1"/>
</dbReference>
<dbReference type="InterPro" id="IPR028098">
    <property type="entry name" value="Glyco_trans_4-like_N"/>
</dbReference>
<dbReference type="SUPFAM" id="SSF53756">
    <property type="entry name" value="UDP-Glycosyltransferase/glycogen phosphorylase"/>
    <property type="match status" value="1"/>
</dbReference>
<evidence type="ECO:0000259" key="2">
    <source>
        <dbReference type="Pfam" id="PF13439"/>
    </source>
</evidence>
<keyword evidence="6" id="KW-1185">Reference proteome</keyword>